<evidence type="ECO:0000259" key="2">
    <source>
        <dbReference type="Pfam" id="PF02225"/>
    </source>
</evidence>
<feature type="signal peptide" evidence="1">
    <location>
        <begin position="1"/>
        <end position="20"/>
    </location>
</feature>
<dbReference type="Gene3D" id="3.50.30.30">
    <property type="match status" value="1"/>
</dbReference>
<comment type="caution">
    <text evidence="3">The sequence shown here is derived from an EMBL/GenBank/DDBJ whole genome shotgun (WGS) entry which is preliminary data.</text>
</comment>
<sequence length="170" mass="18545">MWKFGEFLFVLILVLCSSSAHCIPGSDWQINGSPPHVDVGANSYTTAYINVTYVDPETKKIRTEKSEIGKFGDGRLGPASGVLVHVTSWEGGYTGCAFPLKSSMGNGSFPREPWIALVKRGQCNFEVKAENALRHNATAILVYNDRESSTLDKMKLTGTSKLIKSNSNPS</sequence>
<dbReference type="SUPFAM" id="SSF52025">
    <property type="entry name" value="PA domain"/>
    <property type="match status" value="1"/>
</dbReference>
<dbReference type="InterPro" id="IPR003137">
    <property type="entry name" value="PA_domain"/>
</dbReference>
<evidence type="ECO:0000313" key="3">
    <source>
        <dbReference type="EMBL" id="KAK6626390.1"/>
    </source>
</evidence>
<reference evidence="3 4" key="1">
    <citation type="submission" date="2023-10" db="EMBL/GenBank/DDBJ databases">
        <title>Genomes of two closely related lineages of the louse Polyplax serrata with different host specificities.</title>
        <authorList>
            <person name="Martinu J."/>
            <person name="Tarabai H."/>
            <person name="Stefka J."/>
            <person name="Hypsa V."/>
        </authorList>
    </citation>
    <scope>NUCLEOTIDE SEQUENCE [LARGE SCALE GENOMIC DNA]</scope>
    <source>
        <strain evidence="3">HR10_N</strain>
    </source>
</reference>
<evidence type="ECO:0000313" key="4">
    <source>
        <dbReference type="Proteomes" id="UP001372834"/>
    </source>
</evidence>
<evidence type="ECO:0000256" key="1">
    <source>
        <dbReference type="SAM" id="SignalP"/>
    </source>
</evidence>
<protein>
    <recommendedName>
        <fullName evidence="2">PA domain-containing protein</fullName>
    </recommendedName>
</protein>
<proteinExistence type="predicted"/>
<accession>A0AAN8PD26</accession>
<feature type="domain" description="PA" evidence="2">
    <location>
        <begin position="81"/>
        <end position="152"/>
    </location>
</feature>
<organism evidence="3 4">
    <name type="scientific">Polyplax serrata</name>
    <name type="common">Common mouse louse</name>
    <dbReference type="NCBI Taxonomy" id="468196"/>
    <lineage>
        <taxon>Eukaryota</taxon>
        <taxon>Metazoa</taxon>
        <taxon>Ecdysozoa</taxon>
        <taxon>Arthropoda</taxon>
        <taxon>Hexapoda</taxon>
        <taxon>Insecta</taxon>
        <taxon>Pterygota</taxon>
        <taxon>Neoptera</taxon>
        <taxon>Paraneoptera</taxon>
        <taxon>Psocodea</taxon>
        <taxon>Troctomorpha</taxon>
        <taxon>Phthiraptera</taxon>
        <taxon>Anoplura</taxon>
        <taxon>Polyplacidae</taxon>
        <taxon>Polyplax</taxon>
    </lineage>
</organism>
<dbReference type="AlphaFoldDB" id="A0AAN8PD26"/>
<gene>
    <name evidence="3" type="ORF">RUM43_006701</name>
</gene>
<feature type="chain" id="PRO_5043019280" description="PA domain-containing protein" evidence="1">
    <location>
        <begin position="21"/>
        <end position="170"/>
    </location>
</feature>
<dbReference type="EMBL" id="JAWJWE010000037">
    <property type="protein sequence ID" value="KAK6626390.1"/>
    <property type="molecule type" value="Genomic_DNA"/>
</dbReference>
<dbReference type="Proteomes" id="UP001372834">
    <property type="component" value="Unassembled WGS sequence"/>
</dbReference>
<dbReference type="Pfam" id="PF02225">
    <property type="entry name" value="PA"/>
    <property type="match status" value="1"/>
</dbReference>
<keyword evidence="1" id="KW-0732">Signal</keyword>
<dbReference type="InterPro" id="IPR046450">
    <property type="entry name" value="PA_dom_sf"/>
</dbReference>
<name>A0AAN8PD26_POLSC</name>